<evidence type="ECO:0000256" key="1">
    <source>
        <dbReference type="ARBA" id="ARBA00001933"/>
    </source>
</evidence>
<comment type="caution">
    <text evidence="10">The sequence shown here is derived from an EMBL/GenBank/DDBJ whole genome shotgun (WGS) entry which is preliminary data.</text>
</comment>
<evidence type="ECO:0000259" key="9">
    <source>
        <dbReference type="Pfam" id="PF00291"/>
    </source>
</evidence>
<keyword evidence="11" id="KW-1185">Reference proteome</keyword>
<dbReference type="NCBIfam" id="TIGR01275">
    <property type="entry name" value="ACC_deam_rel"/>
    <property type="match status" value="1"/>
</dbReference>
<feature type="modified residue" description="N6-(pyridoxal phosphate)lysine" evidence="8">
    <location>
        <position position="56"/>
    </location>
</feature>
<dbReference type="Gene3D" id="3.40.50.1100">
    <property type="match status" value="2"/>
</dbReference>
<comment type="similarity">
    <text evidence="2">Belongs to the ACC deaminase/D-cysteine desulfhydrase family.</text>
</comment>
<accession>A0A7C9IQL8</accession>
<organism evidence="10 11">
    <name type="scientific">Kangsaoukella pontilimi</name>
    <dbReference type="NCBI Taxonomy" id="2691042"/>
    <lineage>
        <taxon>Bacteria</taxon>
        <taxon>Pseudomonadati</taxon>
        <taxon>Pseudomonadota</taxon>
        <taxon>Alphaproteobacteria</taxon>
        <taxon>Rhodobacterales</taxon>
        <taxon>Paracoccaceae</taxon>
        <taxon>Kangsaoukella</taxon>
    </lineage>
</organism>
<dbReference type="AlphaFoldDB" id="A0A7C9IQL8"/>
<reference evidence="10 11" key="1">
    <citation type="submission" date="2019-12" db="EMBL/GenBank/DDBJ databases">
        <authorList>
            <person name="Lee S.D."/>
        </authorList>
    </citation>
    <scope>NUCLEOTIDE SEQUENCE [LARGE SCALE GENOMIC DNA]</scope>
    <source>
        <strain evidence="10 11">GH1-50</strain>
    </source>
</reference>
<sequence>MPLASATLDLGRFPRTQLCHRPTPIESMPRLTELLGGPQLFVKRDDCTGLAMGGNKTRKLEFLVGEAMKEKADMLVTQGAVQSNHVRQTAAAACKVGMKCHVLLERRVPDRDASYEETGNVLLDRLFGATYEFRPSGLDMNAEAQAVSDTLAEQGHRPYFIPGGGSNPTGALGYVGCAEEIAEHSRETGQTFDSLVMGTGSTGTQAGLVAGFHAMGYALPVMGVSVRQPRERQMNAVHALTQKTLEKLGVDGIPLSKILVDDGYVGEGYGIPAESTLEAIRLLARHEGLLLDPVYSAKGMAGLIGMVRAGFFKPTDKVLFLHTGGASALFAYEDQLIASIT</sequence>
<dbReference type="InterPro" id="IPR027278">
    <property type="entry name" value="ACCD_DCysDesulf"/>
</dbReference>
<dbReference type="InterPro" id="IPR005966">
    <property type="entry name" value="D-Cys_desShydrase"/>
</dbReference>
<evidence type="ECO:0000256" key="6">
    <source>
        <dbReference type="ARBA" id="ARBA00068519"/>
    </source>
</evidence>
<feature type="active site" description="Nucleophile" evidence="7">
    <location>
        <position position="83"/>
    </location>
</feature>
<proteinExistence type="inferred from homology"/>
<dbReference type="EMBL" id="WUPT01000001">
    <property type="protein sequence ID" value="MXQ07863.1"/>
    <property type="molecule type" value="Genomic_DNA"/>
</dbReference>
<dbReference type="FunFam" id="3.40.50.1100:FF:000017">
    <property type="entry name" value="D-cysteine desulfhydrase"/>
    <property type="match status" value="1"/>
</dbReference>
<evidence type="ECO:0000256" key="4">
    <source>
        <dbReference type="ARBA" id="ARBA00023239"/>
    </source>
</evidence>
<dbReference type="GO" id="GO:0034011">
    <property type="term" value="F:L-cysteate sulfo-lyase activity"/>
    <property type="evidence" value="ECO:0007669"/>
    <property type="project" value="UniProtKB-EC"/>
</dbReference>
<evidence type="ECO:0000256" key="5">
    <source>
        <dbReference type="ARBA" id="ARBA00066825"/>
    </source>
</evidence>
<dbReference type="InterPro" id="IPR036052">
    <property type="entry name" value="TrpB-like_PALP_sf"/>
</dbReference>
<evidence type="ECO:0000313" key="10">
    <source>
        <dbReference type="EMBL" id="MXQ07863.1"/>
    </source>
</evidence>
<dbReference type="Proteomes" id="UP000480350">
    <property type="component" value="Unassembled WGS sequence"/>
</dbReference>
<reference evidence="10 11" key="2">
    <citation type="submission" date="2020-03" db="EMBL/GenBank/DDBJ databases">
        <title>Kangsaoukella pontilimi gen. nov., sp. nov., a new member of the family Rhodobacteraceae isolated from a tidal mudflat.</title>
        <authorList>
            <person name="Kim I.S."/>
        </authorList>
    </citation>
    <scope>NUCLEOTIDE SEQUENCE [LARGE SCALE GENOMIC DNA]</scope>
    <source>
        <strain evidence="10 11">GH1-50</strain>
    </source>
</reference>
<evidence type="ECO:0000256" key="8">
    <source>
        <dbReference type="PIRSR" id="PIRSR006278-2"/>
    </source>
</evidence>
<dbReference type="PANTHER" id="PTHR43780:SF2">
    <property type="entry name" value="1-AMINOCYCLOPROPANE-1-CARBOXYLATE DEAMINASE-RELATED"/>
    <property type="match status" value="1"/>
</dbReference>
<dbReference type="SUPFAM" id="SSF53686">
    <property type="entry name" value="Tryptophan synthase beta subunit-like PLP-dependent enzymes"/>
    <property type="match status" value="1"/>
</dbReference>
<name>A0A7C9IQL8_9RHOB</name>
<dbReference type="Pfam" id="PF00291">
    <property type="entry name" value="PALP"/>
    <property type="match status" value="1"/>
</dbReference>
<evidence type="ECO:0000256" key="3">
    <source>
        <dbReference type="ARBA" id="ARBA00022898"/>
    </source>
</evidence>
<protein>
    <recommendedName>
        <fullName evidence="6">L-cysteate sulfo-lyase</fullName>
        <ecNumber evidence="5">4.4.1.25</ecNumber>
    </recommendedName>
</protein>
<dbReference type="GO" id="GO:0019148">
    <property type="term" value="F:D-cysteine desulfhydrase activity"/>
    <property type="evidence" value="ECO:0007669"/>
    <property type="project" value="TreeGrafter"/>
</dbReference>
<dbReference type="NCBIfam" id="NF003031">
    <property type="entry name" value="PRK03910.1-4"/>
    <property type="match status" value="1"/>
</dbReference>
<keyword evidence="4 10" id="KW-0456">Lyase</keyword>
<feature type="domain" description="Tryptophan synthase beta chain-like PALP" evidence="9">
    <location>
        <begin position="19"/>
        <end position="324"/>
    </location>
</feature>
<evidence type="ECO:0000256" key="2">
    <source>
        <dbReference type="ARBA" id="ARBA00008639"/>
    </source>
</evidence>
<dbReference type="PANTHER" id="PTHR43780">
    <property type="entry name" value="1-AMINOCYCLOPROPANE-1-CARBOXYLATE DEAMINASE-RELATED"/>
    <property type="match status" value="1"/>
</dbReference>
<gene>
    <name evidence="10" type="ORF">GQ651_08385</name>
</gene>
<dbReference type="PIRSF" id="PIRSF006278">
    <property type="entry name" value="ACCD_DCysDesulf"/>
    <property type="match status" value="1"/>
</dbReference>
<dbReference type="EC" id="4.4.1.25" evidence="5"/>
<dbReference type="InterPro" id="IPR001926">
    <property type="entry name" value="TrpB-like_PALP"/>
</dbReference>
<comment type="cofactor">
    <cofactor evidence="1">
        <name>pyridoxal 5'-phosphate</name>
        <dbReference type="ChEBI" id="CHEBI:597326"/>
    </cofactor>
</comment>
<keyword evidence="3 8" id="KW-0663">Pyridoxal phosphate</keyword>
<evidence type="ECO:0000313" key="11">
    <source>
        <dbReference type="Proteomes" id="UP000480350"/>
    </source>
</evidence>
<evidence type="ECO:0000256" key="7">
    <source>
        <dbReference type="PIRSR" id="PIRSR006278-1"/>
    </source>
</evidence>